<comment type="caution">
    <text evidence="2">The sequence shown here is derived from an EMBL/GenBank/DDBJ whole genome shotgun (WGS) entry which is preliminary data.</text>
</comment>
<protein>
    <submittedName>
        <fullName evidence="2">Uncharacterized protein</fullName>
    </submittedName>
</protein>
<sequence length="106" mass="11620">HCDFGCCHVDKGHADWPCCPNTGPIIGIVAGVLVFVALLIGCYHVLCRRRRDNNLPQNNAGSFLLHSGDTKCSQAKRPQTLNRHIHNIDCESSDMSSSDVLHIAKV</sequence>
<keyword evidence="1" id="KW-0812">Transmembrane</keyword>
<feature type="transmembrane region" description="Helical" evidence="1">
    <location>
        <begin position="25"/>
        <end position="46"/>
    </location>
</feature>
<accession>A0AA88YMA2</accession>
<dbReference type="AlphaFoldDB" id="A0AA88YMA2"/>
<proteinExistence type="predicted"/>
<reference evidence="2" key="1">
    <citation type="submission" date="2019-08" db="EMBL/GenBank/DDBJ databases">
        <title>The improved chromosome-level genome for the pearl oyster Pinctada fucata martensii using PacBio sequencing and Hi-C.</title>
        <authorList>
            <person name="Zheng Z."/>
        </authorList>
    </citation>
    <scope>NUCLEOTIDE SEQUENCE</scope>
    <source>
        <strain evidence="2">ZZ-2019</strain>
        <tissue evidence="2">Adductor muscle</tissue>
    </source>
</reference>
<keyword evidence="1" id="KW-1133">Transmembrane helix</keyword>
<evidence type="ECO:0000313" key="2">
    <source>
        <dbReference type="EMBL" id="KAK3104171.1"/>
    </source>
</evidence>
<gene>
    <name evidence="2" type="ORF">FSP39_025019</name>
</gene>
<evidence type="ECO:0000313" key="3">
    <source>
        <dbReference type="Proteomes" id="UP001186944"/>
    </source>
</evidence>
<organism evidence="2 3">
    <name type="scientific">Pinctada imbricata</name>
    <name type="common">Atlantic pearl-oyster</name>
    <name type="synonym">Pinctada martensii</name>
    <dbReference type="NCBI Taxonomy" id="66713"/>
    <lineage>
        <taxon>Eukaryota</taxon>
        <taxon>Metazoa</taxon>
        <taxon>Spiralia</taxon>
        <taxon>Lophotrochozoa</taxon>
        <taxon>Mollusca</taxon>
        <taxon>Bivalvia</taxon>
        <taxon>Autobranchia</taxon>
        <taxon>Pteriomorphia</taxon>
        <taxon>Pterioida</taxon>
        <taxon>Pterioidea</taxon>
        <taxon>Pteriidae</taxon>
        <taxon>Pinctada</taxon>
    </lineage>
</organism>
<evidence type="ECO:0000256" key="1">
    <source>
        <dbReference type="SAM" id="Phobius"/>
    </source>
</evidence>
<dbReference type="EMBL" id="VSWD01000005">
    <property type="protein sequence ID" value="KAK3104171.1"/>
    <property type="molecule type" value="Genomic_DNA"/>
</dbReference>
<feature type="non-terminal residue" evidence="2">
    <location>
        <position position="1"/>
    </location>
</feature>
<keyword evidence="3" id="KW-1185">Reference proteome</keyword>
<name>A0AA88YMA2_PINIB</name>
<dbReference type="Proteomes" id="UP001186944">
    <property type="component" value="Unassembled WGS sequence"/>
</dbReference>
<keyword evidence="1" id="KW-0472">Membrane</keyword>